<gene>
    <name evidence="1" type="ORF">DHETER_LOCUS13323</name>
</gene>
<protein>
    <submittedName>
        <fullName evidence="1">1446_t:CDS:1</fullName>
    </submittedName>
</protein>
<sequence length="195" mass="22191">IWSDFAQDILQLIDEAKIQKPIIGIGHSLGGTCMLMAEIFRPGTFSSILVIEPILRPISCKLGVLEGTIVTKRRDRWPNRETAHANFSMNKFFQSWDPEMLNLYVQYGLYELPSGETTLKCPKNQEFNTFFNDVSLQYTTFHQIPKIQCPTLFVVGDYSNFDFKDLSLLKASQCQHSEIISVDAGHLVPMEKPAQ</sequence>
<feature type="non-terminal residue" evidence="1">
    <location>
        <position position="195"/>
    </location>
</feature>
<name>A0ACA9PXX8_9GLOM</name>
<proteinExistence type="predicted"/>
<reference evidence="1" key="1">
    <citation type="submission" date="2021-06" db="EMBL/GenBank/DDBJ databases">
        <authorList>
            <person name="Kallberg Y."/>
            <person name="Tangrot J."/>
            <person name="Rosling A."/>
        </authorList>
    </citation>
    <scope>NUCLEOTIDE SEQUENCE</scope>
    <source>
        <strain evidence="1">IL203A</strain>
    </source>
</reference>
<evidence type="ECO:0000313" key="1">
    <source>
        <dbReference type="EMBL" id="CAG8729185.1"/>
    </source>
</evidence>
<evidence type="ECO:0000313" key="2">
    <source>
        <dbReference type="Proteomes" id="UP000789702"/>
    </source>
</evidence>
<dbReference type="Proteomes" id="UP000789702">
    <property type="component" value="Unassembled WGS sequence"/>
</dbReference>
<comment type="caution">
    <text evidence="1">The sequence shown here is derived from an EMBL/GenBank/DDBJ whole genome shotgun (WGS) entry which is preliminary data.</text>
</comment>
<organism evidence="1 2">
    <name type="scientific">Dentiscutata heterogama</name>
    <dbReference type="NCBI Taxonomy" id="1316150"/>
    <lineage>
        <taxon>Eukaryota</taxon>
        <taxon>Fungi</taxon>
        <taxon>Fungi incertae sedis</taxon>
        <taxon>Mucoromycota</taxon>
        <taxon>Glomeromycotina</taxon>
        <taxon>Glomeromycetes</taxon>
        <taxon>Diversisporales</taxon>
        <taxon>Gigasporaceae</taxon>
        <taxon>Dentiscutata</taxon>
    </lineage>
</organism>
<accession>A0ACA9PXX8</accession>
<keyword evidence="2" id="KW-1185">Reference proteome</keyword>
<dbReference type="EMBL" id="CAJVPU010036049">
    <property type="protein sequence ID" value="CAG8729185.1"/>
    <property type="molecule type" value="Genomic_DNA"/>
</dbReference>
<feature type="non-terminal residue" evidence="1">
    <location>
        <position position="1"/>
    </location>
</feature>